<evidence type="ECO:0000313" key="2">
    <source>
        <dbReference type="EMBL" id="KZT42287.1"/>
    </source>
</evidence>
<dbReference type="Proteomes" id="UP000076798">
    <property type="component" value="Unassembled WGS sequence"/>
</dbReference>
<organism evidence="2 3">
    <name type="scientific">Sistotremastrum suecicum HHB10207 ss-3</name>
    <dbReference type="NCBI Taxonomy" id="1314776"/>
    <lineage>
        <taxon>Eukaryota</taxon>
        <taxon>Fungi</taxon>
        <taxon>Dikarya</taxon>
        <taxon>Basidiomycota</taxon>
        <taxon>Agaricomycotina</taxon>
        <taxon>Agaricomycetes</taxon>
        <taxon>Sistotremastrales</taxon>
        <taxon>Sistotremastraceae</taxon>
        <taxon>Sistotremastrum</taxon>
    </lineage>
</organism>
<evidence type="ECO:0000256" key="1">
    <source>
        <dbReference type="SAM" id="MobiDB-lite"/>
    </source>
</evidence>
<evidence type="ECO:0000313" key="3">
    <source>
        <dbReference type="Proteomes" id="UP000076798"/>
    </source>
</evidence>
<dbReference type="EMBL" id="KV428014">
    <property type="protein sequence ID" value="KZT42287.1"/>
    <property type="molecule type" value="Genomic_DNA"/>
</dbReference>
<feature type="compositionally biased region" description="Polar residues" evidence="1">
    <location>
        <begin position="110"/>
        <end position="129"/>
    </location>
</feature>
<gene>
    <name evidence="2" type="ORF">SISSUDRAFT_1058650</name>
</gene>
<name>A0A166H328_9AGAM</name>
<protein>
    <submittedName>
        <fullName evidence="2">Uncharacterized protein</fullName>
    </submittedName>
</protein>
<feature type="region of interest" description="Disordered" evidence="1">
    <location>
        <begin position="109"/>
        <end position="129"/>
    </location>
</feature>
<keyword evidence="3" id="KW-1185">Reference proteome</keyword>
<reference evidence="2 3" key="1">
    <citation type="journal article" date="2016" name="Mol. Biol. Evol.">
        <title>Comparative Genomics of Early-Diverging Mushroom-Forming Fungi Provides Insights into the Origins of Lignocellulose Decay Capabilities.</title>
        <authorList>
            <person name="Nagy L.G."/>
            <person name="Riley R."/>
            <person name="Tritt A."/>
            <person name="Adam C."/>
            <person name="Daum C."/>
            <person name="Floudas D."/>
            <person name="Sun H."/>
            <person name="Yadav J.S."/>
            <person name="Pangilinan J."/>
            <person name="Larsson K.H."/>
            <person name="Matsuura K."/>
            <person name="Barry K."/>
            <person name="Labutti K."/>
            <person name="Kuo R."/>
            <person name="Ohm R.A."/>
            <person name="Bhattacharya S.S."/>
            <person name="Shirouzu T."/>
            <person name="Yoshinaga Y."/>
            <person name="Martin F.M."/>
            <person name="Grigoriev I.V."/>
            <person name="Hibbett D.S."/>
        </authorList>
    </citation>
    <scope>NUCLEOTIDE SEQUENCE [LARGE SCALE GENOMIC DNA]</scope>
    <source>
        <strain evidence="2 3">HHB10207 ss-3</strain>
    </source>
</reference>
<accession>A0A166H328</accession>
<proteinExistence type="predicted"/>
<dbReference type="AlphaFoldDB" id="A0A166H328"/>
<sequence>MSSENADCLYSSGSRSARAVQAERTYAEKLAAGHKAIEDALVERRYQAQSRPMMLMQAAAVIREDAEAKAVKDKEIQSLTRELEELRAKSLAMYFQGLSMGPPPMPLHSQPASFHSNANILGPSSSYSNPQDLGGARSNLAVVGDRNLFPQHVVISGQGSEEGPQVNQDDPLPFAESEDFAFLLQDGAQQTHIAAKDALPGFPELYSANINETFEEYLSRCNCF</sequence>